<accession>A0A9W6MAT0</accession>
<gene>
    <name evidence="1" type="ORF">GCM10017600_07810</name>
</gene>
<comment type="caution">
    <text evidence="1">The sequence shown here is derived from an EMBL/GenBank/DDBJ whole genome shotgun (WGS) entry which is preliminary data.</text>
</comment>
<evidence type="ECO:0000313" key="1">
    <source>
        <dbReference type="EMBL" id="GLK07376.1"/>
    </source>
</evidence>
<dbReference type="EMBL" id="BSEV01000001">
    <property type="protein sequence ID" value="GLK07376.1"/>
    <property type="molecule type" value="Genomic_DNA"/>
</dbReference>
<reference evidence="1" key="1">
    <citation type="journal article" date="2014" name="Int. J. Syst. Evol. Microbiol.">
        <title>Complete genome sequence of Corynebacterium casei LMG S-19264T (=DSM 44701T), isolated from a smear-ripened cheese.</title>
        <authorList>
            <consortium name="US DOE Joint Genome Institute (JGI-PGF)"/>
            <person name="Walter F."/>
            <person name="Albersmeier A."/>
            <person name="Kalinowski J."/>
            <person name="Ruckert C."/>
        </authorList>
    </citation>
    <scope>NUCLEOTIDE SEQUENCE</scope>
    <source>
        <strain evidence="1">VKM Ac-2007</strain>
    </source>
</reference>
<dbReference type="AlphaFoldDB" id="A0A9W6MAT0"/>
<keyword evidence="2" id="KW-1185">Reference proteome</keyword>
<organism evidence="1 2">
    <name type="scientific">Streptosporangium carneum</name>
    <dbReference type="NCBI Taxonomy" id="47481"/>
    <lineage>
        <taxon>Bacteria</taxon>
        <taxon>Bacillati</taxon>
        <taxon>Actinomycetota</taxon>
        <taxon>Actinomycetes</taxon>
        <taxon>Streptosporangiales</taxon>
        <taxon>Streptosporangiaceae</taxon>
        <taxon>Streptosporangium</taxon>
    </lineage>
</organism>
<sequence>MELIAIVPMDAQRWESWRERHCETGAYRPGLFGLILKDPRRFNTPIQAPGALRLFIPSPEFQDQLRQAISIE</sequence>
<reference evidence="1" key="2">
    <citation type="submission" date="2023-01" db="EMBL/GenBank/DDBJ databases">
        <authorList>
            <person name="Sun Q."/>
            <person name="Evtushenko L."/>
        </authorList>
    </citation>
    <scope>NUCLEOTIDE SEQUENCE</scope>
    <source>
        <strain evidence="1">VKM Ac-2007</strain>
    </source>
</reference>
<dbReference type="Proteomes" id="UP001143474">
    <property type="component" value="Unassembled WGS sequence"/>
</dbReference>
<evidence type="ECO:0000313" key="2">
    <source>
        <dbReference type="Proteomes" id="UP001143474"/>
    </source>
</evidence>
<name>A0A9W6MAT0_9ACTN</name>
<protein>
    <submittedName>
        <fullName evidence="1">Uncharacterized protein</fullName>
    </submittedName>
</protein>
<proteinExistence type="predicted"/>